<proteinExistence type="predicted"/>
<sequence length="167" mass="18503">MIGMARSLVSPDNRYPEGRAHVLPLLMGSLPGPALKTSCCSSWTGRDKLASQPVTLWSFVVIVALQKLYNFATSSIFETCVSGRMVADMCKAAAKVIRVDGEQLLKYQGELERILHVCVSLRCKQVYTHACSLLEHTLRSLSLIYPTEYRCTPGGFNTNLPIQVKTH</sequence>
<dbReference type="InterPro" id="IPR035309">
    <property type="entry name" value="PSME4"/>
</dbReference>
<evidence type="ECO:0000313" key="3">
    <source>
        <dbReference type="Proteomes" id="UP001434883"/>
    </source>
</evidence>
<keyword evidence="3" id="KW-1185">Reference proteome</keyword>
<name>A0ABV0R2E3_9TELE</name>
<organism evidence="2 3">
    <name type="scientific">Xenoophorus captivus</name>
    <dbReference type="NCBI Taxonomy" id="1517983"/>
    <lineage>
        <taxon>Eukaryota</taxon>
        <taxon>Metazoa</taxon>
        <taxon>Chordata</taxon>
        <taxon>Craniata</taxon>
        <taxon>Vertebrata</taxon>
        <taxon>Euteleostomi</taxon>
        <taxon>Actinopterygii</taxon>
        <taxon>Neopterygii</taxon>
        <taxon>Teleostei</taxon>
        <taxon>Neoteleostei</taxon>
        <taxon>Acanthomorphata</taxon>
        <taxon>Ovalentaria</taxon>
        <taxon>Atherinomorphae</taxon>
        <taxon>Cyprinodontiformes</taxon>
        <taxon>Goodeidae</taxon>
        <taxon>Xenoophorus</taxon>
    </lineage>
</organism>
<protein>
    <recommendedName>
        <fullName evidence="1">Proteasome activator Blm10 middle HEAT repeats region domain-containing protein</fullName>
    </recommendedName>
</protein>
<dbReference type="PANTHER" id="PTHR32170:SF3">
    <property type="entry name" value="PROTEASOME ACTIVATOR COMPLEX SUBUNIT 4"/>
    <property type="match status" value="1"/>
</dbReference>
<dbReference type="Pfam" id="PF16507">
    <property type="entry name" value="HEAT_PSME4_mid"/>
    <property type="match status" value="1"/>
</dbReference>
<dbReference type="Proteomes" id="UP001434883">
    <property type="component" value="Unassembled WGS sequence"/>
</dbReference>
<feature type="domain" description="Proteasome activator Blm10 middle HEAT repeats region" evidence="1">
    <location>
        <begin position="95"/>
        <end position="153"/>
    </location>
</feature>
<evidence type="ECO:0000313" key="2">
    <source>
        <dbReference type="EMBL" id="MEQ2202293.1"/>
    </source>
</evidence>
<comment type="caution">
    <text evidence="2">The sequence shown here is derived from an EMBL/GenBank/DDBJ whole genome shotgun (WGS) entry which is preliminary data.</text>
</comment>
<gene>
    <name evidence="2" type="ORF">XENOCAPTIV_012123</name>
</gene>
<dbReference type="InterPro" id="IPR032430">
    <property type="entry name" value="Blm10_mid"/>
</dbReference>
<evidence type="ECO:0000259" key="1">
    <source>
        <dbReference type="Pfam" id="PF16507"/>
    </source>
</evidence>
<accession>A0ABV0R2E3</accession>
<reference evidence="2 3" key="1">
    <citation type="submission" date="2021-06" db="EMBL/GenBank/DDBJ databases">
        <authorList>
            <person name="Palmer J.M."/>
        </authorList>
    </citation>
    <scope>NUCLEOTIDE SEQUENCE [LARGE SCALE GENOMIC DNA]</scope>
    <source>
        <strain evidence="2 3">XC_2019</strain>
        <tissue evidence="2">Muscle</tissue>
    </source>
</reference>
<dbReference type="EMBL" id="JAHRIN010033635">
    <property type="protein sequence ID" value="MEQ2202293.1"/>
    <property type="molecule type" value="Genomic_DNA"/>
</dbReference>
<dbReference type="PANTHER" id="PTHR32170">
    <property type="entry name" value="PROTEASOME ACTIVATOR COMPLEX SUBUNIT 4"/>
    <property type="match status" value="1"/>
</dbReference>